<sequence length="172" mass="18996">MGKSQDLTEFERGMIVGARRSGCSVSMTVKRLGFAKTTVSRVYREWLGKQKTSSQRGSSGRKRLVDDIGERKLEQVVEENRHATIAQIQALYNKTGPKKPISHKTTQRALKRLGYSCRSQQREDVTLALAGLEALAAFNSKQPETSEEPVCNKNEPSPKVKASLDSSDGVKG</sequence>
<evidence type="ECO:0000313" key="3">
    <source>
        <dbReference type="Proteomes" id="UP001178508"/>
    </source>
</evidence>
<dbReference type="AlphaFoldDB" id="A0AAV1HES6"/>
<dbReference type="SUPFAM" id="SSF46689">
    <property type="entry name" value="Homeodomain-like"/>
    <property type="match status" value="1"/>
</dbReference>
<dbReference type="Proteomes" id="UP001178508">
    <property type="component" value="Chromosome 21"/>
</dbReference>
<evidence type="ECO:0000313" key="2">
    <source>
        <dbReference type="EMBL" id="CAJ1083774.1"/>
    </source>
</evidence>
<gene>
    <name evidence="2" type="ORF">XNOV1_A035404</name>
</gene>
<feature type="region of interest" description="Disordered" evidence="1">
    <location>
        <begin position="140"/>
        <end position="172"/>
    </location>
</feature>
<accession>A0AAV1HES6</accession>
<proteinExistence type="predicted"/>
<protein>
    <submittedName>
        <fullName evidence="2">Uncharacterized protein LOC122864151</fullName>
    </submittedName>
</protein>
<name>A0AAV1HES6_XYRNO</name>
<dbReference type="EMBL" id="OY660884">
    <property type="protein sequence ID" value="CAJ1083774.1"/>
    <property type="molecule type" value="Genomic_DNA"/>
</dbReference>
<dbReference type="InterPro" id="IPR009057">
    <property type="entry name" value="Homeodomain-like_sf"/>
</dbReference>
<organism evidence="2 3">
    <name type="scientific">Xyrichtys novacula</name>
    <name type="common">Pearly razorfish</name>
    <name type="synonym">Hemipteronotus novacula</name>
    <dbReference type="NCBI Taxonomy" id="13765"/>
    <lineage>
        <taxon>Eukaryota</taxon>
        <taxon>Metazoa</taxon>
        <taxon>Chordata</taxon>
        <taxon>Craniata</taxon>
        <taxon>Vertebrata</taxon>
        <taxon>Euteleostomi</taxon>
        <taxon>Actinopterygii</taxon>
        <taxon>Neopterygii</taxon>
        <taxon>Teleostei</taxon>
        <taxon>Neoteleostei</taxon>
        <taxon>Acanthomorphata</taxon>
        <taxon>Eupercaria</taxon>
        <taxon>Labriformes</taxon>
        <taxon>Labridae</taxon>
        <taxon>Xyrichtys</taxon>
    </lineage>
</organism>
<evidence type="ECO:0000256" key="1">
    <source>
        <dbReference type="SAM" id="MobiDB-lite"/>
    </source>
</evidence>
<keyword evidence="3" id="KW-1185">Reference proteome</keyword>
<reference evidence="2" key="1">
    <citation type="submission" date="2023-08" db="EMBL/GenBank/DDBJ databases">
        <authorList>
            <person name="Alioto T."/>
            <person name="Alioto T."/>
            <person name="Gomez Garrido J."/>
        </authorList>
    </citation>
    <scope>NUCLEOTIDE SEQUENCE</scope>
</reference>